<feature type="transmembrane region" description="Helical" evidence="1">
    <location>
        <begin position="408"/>
        <end position="427"/>
    </location>
</feature>
<feature type="transmembrane region" description="Helical" evidence="1">
    <location>
        <begin position="331"/>
        <end position="352"/>
    </location>
</feature>
<keyword evidence="5" id="KW-1185">Reference proteome</keyword>
<dbReference type="AlphaFoldDB" id="A0AA38MJF6"/>
<evidence type="ECO:0000256" key="1">
    <source>
        <dbReference type="SAM" id="Phobius"/>
    </source>
</evidence>
<proteinExistence type="predicted"/>
<keyword evidence="1" id="KW-0472">Membrane</keyword>
<evidence type="ECO:0000256" key="2">
    <source>
        <dbReference type="SAM" id="SignalP"/>
    </source>
</evidence>
<dbReference type="Pfam" id="PF01757">
    <property type="entry name" value="Acyl_transf_3"/>
    <property type="match status" value="1"/>
</dbReference>
<feature type="domain" description="Acyltransferase 3" evidence="3">
    <location>
        <begin position="176"/>
        <end position="569"/>
    </location>
</feature>
<evidence type="ECO:0000259" key="3">
    <source>
        <dbReference type="Pfam" id="PF01757"/>
    </source>
</evidence>
<dbReference type="Proteomes" id="UP001168821">
    <property type="component" value="Unassembled WGS sequence"/>
</dbReference>
<feature type="transmembrane region" description="Helical" evidence="1">
    <location>
        <begin position="111"/>
        <end position="129"/>
    </location>
</feature>
<dbReference type="PANTHER" id="PTHR11161">
    <property type="entry name" value="O-ACYLTRANSFERASE"/>
    <property type="match status" value="1"/>
</dbReference>
<keyword evidence="2" id="KW-0732">Signal</keyword>
<feature type="transmembrane region" description="Helical" evidence="1">
    <location>
        <begin position="359"/>
        <end position="378"/>
    </location>
</feature>
<organism evidence="4 5">
    <name type="scientific">Zophobas morio</name>
    <dbReference type="NCBI Taxonomy" id="2755281"/>
    <lineage>
        <taxon>Eukaryota</taxon>
        <taxon>Metazoa</taxon>
        <taxon>Ecdysozoa</taxon>
        <taxon>Arthropoda</taxon>
        <taxon>Hexapoda</taxon>
        <taxon>Insecta</taxon>
        <taxon>Pterygota</taxon>
        <taxon>Neoptera</taxon>
        <taxon>Endopterygota</taxon>
        <taxon>Coleoptera</taxon>
        <taxon>Polyphaga</taxon>
        <taxon>Cucujiformia</taxon>
        <taxon>Tenebrionidae</taxon>
        <taxon>Zophobas</taxon>
    </lineage>
</organism>
<feature type="transmembrane region" description="Helical" evidence="1">
    <location>
        <begin position="547"/>
        <end position="569"/>
    </location>
</feature>
<feature type="transmembrane region" description="Helical" evidence="1">
    <location>
        <begin position="181"/>
        <end position="202"/>
    </location>
</feature>
<sequence length="595" mass="69937">MWLYTYCAAALLLLTKSKALSDREYASMPPLFHMDDFDACMSYGENALYCAIEFQLSPKNLHNTSEVWKIIQKTLSSTEYFKHDLLKHNICVTERCRHIANVEILNNNSNALVMFIVLLVLYASLYNIIKDPDLKNTEFEQTIHGKYISAFSIFQNMKRLTTVNLKDPDMEALSCLQGVRVVNIVTVIVGHSLTFNFAFAAINPRYLETLLLRNNFGDEAIRLDSNYNIVQPTLLISSWLLTYNVLKECEVRRKMPVSYLVRRFWSRYFRLAPCMAVVLLYSATWMPHLTDGPVWDHTVLDEHQMCRRNWWINLLFLHNFQHSPEMCGMHLWFIAVDLQLHLIGLIILWVIWHYPRKTFWLFGSMWICHVIYVFFRIYKRINFIDLLYQSQFDEENFVEISNVYKLCWSNIPAVLGGITYGYIFYKYKNKKLFAKKTHVVLWWILSWGTIIVLSKVWGLALDTFQNNVNEVLAFRLCLTRTIYIFGFGLFVLGLTLGQGGLIRKFYTSTPMYILGRLTYGAYLMHVFIIRFKIGIMRTPRFFSNGSLIFDVVGEVVWSFLLSVLVSLFFEMPFEKVKSYVLKVNQEQNRNFKKTE</sequence>
<name>A0AA38MJF6_9CUCU</name>
<gene>
    <name evidence="4" type="ORF">Zmor_011394</name>
</gene>
<dbReference type="GO" id="GO:0016747">
    <property type="term" value="F:acyltransferase activity, transferring groups other than amino-acyl groups"/>
    <property type="evidence" value="ECO:0007669"/>
    <property type="project" value="InterPro"/>
</dbReference>
<comment type="caution">
    <text evidence="4">The sequence shown here is derived from an EMBL/GenBank/DDBJ whole genome shotgun (WGS) entry which is preliminary data.</text>
</comment>
<dbReference type="InterPro" id="IPR052728">
    <property type="entry name" value="O2_lipid_transport_reg"/>
</dbReference>
<feature type="signal peptide" evidence="2">
    <location>
        <begin position="1"/>
        <end position="19"/>
    </location>
</feature>
<dbReference type="EMBL" id="JALNTZ010000003">
    <property type="protein sequence ID" value="KAJ3659720.1"/>
    <property type="molecule type" value="Genomic_DNA"/>
</dbReference>
<accession>A0AA38MJF6</accession>
<feature type="transmembrane region" description="Helical" evidence="1">
    <location>
        <begin position="267"/>
        <end position="286"/>
    </location>
</feature>
<dbReference type="InterPro" id="IPR002656">
    <property type="entry name" value="Acyl_transf_3_dom"/>
</dbReference>
<dbReference type="PANTHER" id="PTHR11161:SF0">
    <property type="entry name" value="O-ACYLTRANSFERASE LIKE PROTEIN"/>
    <property type="match status" value="1"/>
</dbReference>
<protein>
    <recommendedName>
        <fullName evidence="3">Acyltransferase 3 domain-containing protein</fullName>
    </recommendedName>
</protein>
<feature type="transmembrane region" description="Helical" evidence="1">
    <location>
        <begin position="439"/>
        <end position="460"/>
    </location>
</feature>
<feature type="transmembrane region" description="Helical" evidence="1">
    <location>
        <begin position="517"/>
        <end position="535"/>
    </location>
</feature>
<evidence type="ECO:0000313" key="4">
    <source>
        <dbReference type="EMBL" id="KAJ3659720.1"/>
    </source>
</evidence>
<keyword evidence="1" id="KW-0812">Transmembrane</keyword>
<reference evidence="4" key="1">
    <citation type="journal article" date="2023" name="G3 (Bethesda)">
        <title>Whole genome assemblies of Zophobas morio and Tenebrio molitor.</title>
        <authorList>
            <person name="Kaur S."/>
            <person name="Stinson S.A."/>
            <person name="diCenzo G.C."/>
        </authorList>
    </citation>
    <scope>NUCLEOTIDE SEQUENCE</scope>
    <source>
        <strain evidence="4">QUZm001</strain>
    </source>
</reference>
<feature type="chain" id="PRO_5041426549" description="Acyltransferase 3 domain-containing protein" evidence="2">
    <location>
        <begin position="20"/>
        <end position="595"/>
    </location>
</feature>
<keyword evidence="1" id="KW-1133">Transmembrane helix</keyword>
<feature type="transmembrane region" description="Helical" evidence="1">
    <location>
        <begin position="472"/>
        <end position="496"/>
    </location>
</feature>
<evidence type="ECO:0000313" key="5">
    <source>
        <dbReference type="Proteomes" id="UP001168821"/>
    </source>
</evidence>